<feature type="transmembrane region" description="Helical" evidence="7">
    <location>
        <begin position="178"/>
        <end position="200"/>
    </location>
</feature>
<reference evidence="8" key="1">
    <citation type="submission" date="2019-04" db="EMBL/GenBank/DDBJ databases">
        <authorList>
            <consortium name="Science for Life Laboratories"/>
        </authorList>
    </citation>
    <scope>NUCLEOTIDE SEQUENCE</scope>
    <source>
        <strain evidence="8">MBLW1</strain>
    </source>
</reference>
<feature type="transmembrane region" description="Helical" evidence="7">
    <location>
        <begin position="337"/>
        <end position="356"/>
    </location>
</feature>
<feature type="transmembrane region" description="Helical" evidence="7">
    <location>
        <begin position="271"/>
        <end position="289"/>
    </location>
</feature>
<dbReference type="InterPro" id="IPR052923">
    <property type="entry name" value="UPF0718"/>
</dbReference>
<dbReference type="KEGG" id="tim:GMBLW1_34360"/>
<dbReference type="AlphaFoldDB" id="A0A6C2YWL9"/>
<feature type="transmembrane region" description="Helical" evidence="7">
    <location>
        <begin position="388"/>
        <end position="409"/>
    </location>
</feature>
<dbReference type="PANTHER" id="PTHR34184:SF4">
    <property type="entry name" value="UPF0718 PROTEIN YCGR"/>
    <property type="match status" value="1"/>
</dbReference>
<comment type="similarity">
    <text evidence="2">Belongs to the UPF0718 family.</text>
</comment>
<dbReference type="Proteomes" id="UP000464378">
    <property type="component" value="Chromosome"/>
</dbReference>
<keyword evidence="5 7" id="KW-1133">Transmembrane helix</keyword>
<dbReference type="GO" id="GO:0005886">
    <property type="term" value="C:plasma membrane"/>
    <property type="evidence" value="ECO:0007669"/>
    <property type="project" value="UniProtKB-SubCell"/>
</dbReference>
<dbReference type="PANTHER" id="PTHR34184">
    <property type="entry name" value="UPF0718 PROTEIN YCGR"/>
    <property type="match status" value="1"/>
</dbReference>
<feature type="transmembrane region" description="Helical" evidence="7">
    <location>
        <begin position="89"/>
        <end position="108"/>
    </location>
</feature>
<comment type="subcellular location">
    <subcellularLocation>
        <location evidence="1">Cell membrane</location>
        <topology evidence="1">Multi-pass membrane protein</topology>
    </subcellularLocation>
</comment>
<evidence type="ECO:0000256" key="1">
    <source>
        <dbReference type="ARBA" id="ARBA00004651"/>
    </source>
</evidence>
<organism evidence="8">
    <name type="scientific">Tuwongella immobilis</name>
    <dbReference type="NCBI Taxonomy" id="692036"/>
    <lineage>
        <taxon>Bacteria</taxon>
        <taxon>Pseudomonadati</taxon>
        <taxon>Planctomycetota</taxon>
        <taxon>Planctomycetia</taxon>
        <taxon>Gemmatales</taxon>
        <taxon>Gemmataceae</taxon>
        <taxon>Tuwongella</taxon>
    </lineage>
</organism>
<evidence type="ECO:0008006" key="10">
    <source>
        <dbReference type="Google" id="ProtNLM"/>
    </source>
</evidence>
<dbReference type="RefSeq" id="WP_162660964.1">
    <property type="nucleotide sequence ID" value="NZ_LR593887.1"/>
</dbReference>
<feature type="transmembrane region" description="Helical" evidence="7">
    <location>
        <begin position="241"/>
        <end position="264"/>
    </location>
</feature>
<evidence type="ECO:0000313" key="9">
    <source>
        <dbReference type="Proteomes" id="UP000464378"/>
    </source>
</evidence>
<evidence type="ECO:0000313" key="8">
    <source>
        <dbReference type="EMBL" id="VIP05757.1"/>
    </source>
</evidence>
<gene>
    <name evidence="8" type="ORF">GMBLW1_34360</name>
</gene>
<feature type="transmembrane region" description="Helical" evidence="7">
    <location>
        <begin position="55"/>
        <end position="77"/>
    </location>
</feature>
<keyword evidence="3" id="KW-1003">Cell membrane</keyword>
<evidence type="ECO:0000256" key="3">
    <source>
        <dbReference type="ARBA" id="ARBA00022475"/>
    </source>
</evidence>
<dbReference type="InParanoid" id="A0A6C2YWL9"/>
<evidence type="ECO:0000256" key="2">
    <source>
        <dbReference type="ARBA" id="ARBA00006386"/>
    </source>
</evidence>
<keyword evidence="9" id="KW-1185">Reference proteome</keyword>
<evidence type="ECO:0000256" key="6">
    <source>
        <dbReference type="ARBA" id="ARBA00023136"/>
    </source>
</evidence>
<dbReference type="EMBL" id="LR586016">
    <property type="protein sequence ID" value="VIP05757.1"/>
    <property type="molecule type" value="Genomic_DNA"/>
</dbReference>
<proteinExistence type="inferred from homology"/>
<feature type="transmembrane region" description="Helical" evidence="7">
    <location>
        <begin position="16"/>
        <end position="34"/>
    </location>
</feature>
<evidence type="ECO:0000256" key="5">
    <source>
        <dbReference type="ARBA" id="ARBA00022989"/>
    </source>
</evidence>
<name>A0A6C2YWL9_9BACT</name>
<evidence type="ECO:0000256" key="7">
    <source>
        <dbReference type="SAM" id="Phobius"/>
    </source>
</evidence>
<dbReference type="EMBL" id="LR593887">
    <property type="protein sequence ID" value="VTS08870.1"/>
    <property type="molecule type" value="Genomic_DNA"/>
</dbReference>
<accession>A0A6C2YWL9</accession>
<evidence type="ECO:0000256" key="4">
    <source>
        <dbReference type="ARBA" id="ARBA00022692"/>
    </source>
</evidence>
<keyword evidence="6 7" id="KW-0472">Membrane</keyword>
<feature type="transmembrane region" description="Helical" evidence="7">
    <location>
        <begin position="115"/>
        <end position="134"/>
    </location>
</feature>
<keyword evidence="4 7" id="KW-0812">Transmembrane</keyword>
<dbReference type="InterPro" id="IPR005524">
    <property type="entry name" value="DUF318"/>
</dbReference>
<dbReference type="Pfam" id="PF03773">
    <property type="entry name" value="ArsP_1"/>
    <property type="match status" value="1"/>
</dbReference>
<protein>
    <recommendedName>
        <fullName evidence="10">Permease</fullName>
    </recommendedName>
</protein>
<sequence>MVESILWSVGLRTTQVAVEASMTLLCGLIIAGVMRRMLGVEGIRNLFGANGSNGLFRAWAVGLVLPVCSVGVIPIAYEMRRAGVRSGTILAYVLAAPHVNPLSLLYGLTLSEPQVIICYAIASLLLALGAGYLWDRYFDRSSDYPATLQEPMPAPGPKRLLAVLTTAGQQAIHPMMGFAIIGVLFTGLLSGLLPHGCLSLTMRHDDPISPTLMTLISMPLYSGPLQGMMRIGLMFEHGNSVGAGFSLFELGIGVNIGLICWLAMMFGWKRVLIWFAILAIATLGIGYAMENPLYFAHEEATHTHAFDDWTSPFDTSFVPNWEFIRGKLKDKAGALELVSLAVMGSLMLLGGLLRLVDPQRRLDAWLTKAPPAGEVIASKYDLILPKSVLIAVSIAGLLIFSAIATYTFYPAVNEAFEQIAMVRTEAISAVRTGNREEGIRQLEHWDLLTRKLQVGQMIRTFRYDAEAAKITNDLRELIEEVRDELRADKLDEARKLLPQVEAAHRAVRAVYLGDAGTPPAPVLPTTPASE</sequence>
<feature type="transmembrane region" description="Helical" evidence="7">
    <location>
        <begin position="212"/>
        <end position="235"/>
    </location>
</feature>